<evidence type="ECO:0000256" key="5">
    <source>
        <dbReference type="ARBA" id="ARBA00022833"/>
    </source>
</evidence>
<evidence type="ECO:0000256" key="1">
    <source>
        <dbReference type="ARBA" id="ARBA00001947"/>
    </source>
</evidence>
<dbReference type="Gene3D" id="3.30.70.360">
    <property type="match status" value="1"/>
</dbReference>
<organism evidence="7 8">
    <name type="scientific">Candidatus Daviesbacteria bacterium RIFCSPHIGHO2_02_FULL_43_12</name>
    <dbReference type="NCBI Taxonomy" id="1797776"/>
    <lineage>
        <taxon>Bacteria</taxon>
        <taxon>Candidatus Daviesiibacteriota</taxon>
    </lineage>
</organism>
<evidence type="ECO:0000256" key="3">
    <source>
        <dbReference type="ARBA" id="ARBA00022723"/>
    </source>
</evidence>
<evidence type="ECO:0000313" key="7">
    <source>
        <dbReference type="EMBL" id="OGE40274.1"/>
    </source>
</evidence>
<dbReference type="GO" id="GO:0016787">
    <property type="term" value="F:hydrolase activity"/>
    <property type="evidence" value="ECO:0007669"/>
    <property type="project" value="UniProtKB-KW"/>
</dbReference>
<protein>
    <recommendedName>
        <fullName evidence="6">Peptidase M20 dimerisation domain-containing protein</fullName>
    </recommendedName>
</protein>
<dbReference type="SUPFAM" id="SSF53187">
    <property type="entry name" value="Zn-dependent exopeptidases"/>
    <property type="match status" value="1"/>
</dbReference>
<evidence type="ECO:0000313" key="8">
    <source>
        <dbReference type="Proteomes" id="UP000177328"/>
    </source>
</evidence>
<dbReference type="PROSITE" id="PS00758">
    <property type="entry name" value="ARGE_DAPE_CPG2_1"/>
    <property type="match status" value="1"/>
</dbReference>
<keyword evidence="5" id="KW-0862">Zinc</keyword>
<dbReference type="GO" id="GO:0046872">
    <property type="term" value="F:metal ion binding"/>
    <property type="evidence" value="ECO:0007669"/>
    <property type="project" value="UniProtKB-KW"/>
</dbReference>
<comment type="cofactor">
    <cofactor evidence="1">
        <name>Zn(2+)</name>
        <dbReference type="ChEBI" id="CHEBI:29105"/>
    </cofactor>
</comment>
<name>A0A1F5KHG6_9BACT</name>
<dbReference type="InterPro" id="IPR050072">
    <property type="entry name" value="Peptidase_M20A"/>
</dbReference>
<keyword evidence="3" id="KW-0479">Metal-binding</keyword>
<keyword evidence="4" id="KW-0378">Hydrolase</keyword>
<gene>
    <name evidence="7" type="ORF">A3D25_05350</name>
</gene>
<dbReference type="InterPro" id="IPR001261">
    <property type="entry name" value="ArgE/DapE_CS"/>
</dbReference>
<dbReference type="SUPFAM" id="SSF55031">
    <property type="entry name" value="Bacterial exopeptidase dimerisation domain"/>
    <property type="match status" value="1"/>
</dbReference>
<dbReference type="AlphaFoldDB" id="A0A1F5KHG6"/>
<comment type="caution">
    <text evidence="7">The sequence shown here is derived from an EMBL/GenBank/DDBJ whole genome shotgun (WGS) entry which is preliminary data.</text>
</comment>
<feature type="domain" description="Peptidase M20 dimerisation" evidence="6">
    <location>
        <begin position="169"/>
        <end position="288"/>
    </location>
</feature>
<dbReference type="PANTHER" id="PTHR43808:SF8">
    <property type="entry name" value="PEPTIDASE M20 DIMERISATION DOMAIN-CONTAINING PROTEIN"/>
    <property type="match status" value="1"/>
</dbReference>
<proteinExistence type="inferred from homology"/>
<dbReference type="PANTHER" id="PTHR43808">
    <property type="entry name" value="ACETYLORNITHINE DEACETYLASE"/>
    <property type="match status" value="1"/>
</dbReference>
<evidence type="ECO:0000256" key="2">
    <source>
        <dbReference type="ARBA" id="ARBA00006247"/>
    </source>
</evidence>
<dbReference type="InterPro" id="IPR002933">
    <property type="entry name" value="Peptidase_M20"/>
</dbReference>
<dbReference type="Pfam" id="PF07687">
    <property type="entry name" value="M20_dimer"/>
    <property type="match status" value="1"/>
</dbReference>
<accession>A0A1F5KHG6</accession>
<dbReference type="EMBL" id="MFDD01000013">
    <property type="protein sequence ID" value="OGE40274.1"/>
    <property type="molecule type" value="Genomic_DNA"/>
</dbReference>
<dbReference type="Gene3D" id="3.40.630.10">
    <property type="entry name" value="Zn peptidases"/>
    <property type="match status" value="1"/>
</dbReference>
<dbReference type="InterPro" id="IPR011650">
    <property type="entry name" value="Peptidase_M20_dimer"/>
</dbReference>
<evidence type="ECO:0000259" key="6">
    <source>
        <dbReference type="Pfam" id="PF07687"/>
    </source>
</evidence>
<dbReference type="Proteomes" id="UP000177328">
    <property type="component" value="Unassembled WGS sequence"/>
</dbReference>
<comment type="similarity">
    <text evidence="2">Belongs to the peptidase M20A family.</text>
</comment>
<dbReference type="Pfam" id="PF01546">
    <property type="entry name" value="Peptidase_M20"/>
    <property type="match status" value="1"/>
</dbReference>
<dbReference type="InterPro" id="IPR036264">
    <property type="entry name" value="Bact_exopeptidase_dim_dom"/>
</dbReference>
<sequence>MKKADATLDLAKRLISIPSYVGEDCDEQKIGEFIFDYLKQFKWLKVSKQRVTKKRFNIIAKDGYPTKILFCGHLDTVQPRAGWTTNPFQPTVKNRKLFGLGATDMKGNLAALLSNIPQAAPIKGVGFLFYIDEEYDFLGMKKFIKEYKDKIRPKLMISADGGDLSIGYGCKGLIEVSGKVQGISGHAARPWTGNNALSGSSKAIEKLTEELKSKFKNTELGFSTCNLAFMQGGLNLGQDSQGNIRIGKEGNNIADFAEFVLDIRPTAPELNAQRVISLLEGYLKNEGLNLRQVTVRHDLGSWLTEKRSLKPIKNSLKKYLPGGFRDIKSGGYIDIQMLWSCFDKVPCLMLGAGENVMAHKPNEYIEISKLNTLKEAFGQLMEILSKGGEHYGN</sequence>
<evidence type="ECO:0000256" key="4">
    <source>
        <dbReference type="ARBA" id="ARBA00022801"/>
    </source>
</evidence>
<reference evidence="7 8" key="1">
    <citation type="journal article" date="2016" name="Nat. Commun.">
        <title>Thousands of microbial genomes shed light on interconnected biogeochemical processes in an aquifer system.</title>
        <authorList>
            <person name="Anantharaman K."/>
            <person name="Brown C.T."/>
            <person name="Hug L.A."/>
            <person name="Sharon I."/>
            <person name="Castelle C.J."/>
            <person name="Probst A.J."/>
            <person name="Thomas B.C."/>
            <person name="Singh A."/>
            <person name="Wilkins M.J."/>
            <person name="Karaoz U."/>
            <person name="Brodie E.L."/>
            <person name="Williams K.H."/>
            <person name="Hubbard S.S."/>
            <person name="Banfield J.F."/>
        </authorList>
    </citation>
    <scope>NUCLEOTIDE SEQUENCE [LARGE SCALE GENOMIC DNA]</scope>
</reference>